<comment type="caution">
    <text evidence="2">The sequence shown here is derived from an EMBL/GenBank/DDBJ whole genome shotgun (WGS) entry which is preliminary data.</text>
</comment>
<dbReference type="Pfam" id="PF01553">
    <property type="entry name" value="Acyltransferase"/>
    <property type="match status" value="1"/>
</dbReference>
<reference evidence="2 3" key="1">
    <citation type="journal article" date="2015" name="Nature">
        <title>rRNA introns, odd ribosomes, and small enigmatic genomes across a large radiation of phyla.</title>
        <authorList>
            <person name="Brown C.T."/>
            <person name="Hug L.A."/>
            <person name="Thomas B.C."/>
            <person name="Sharon I."/>
            <person name="Castelle C.J."/>
            <person name="Singh A."/>
            <person name="Wilkins M.J."/>
            <person name="Williams K.H."/>
            <person name="Banfield J.F."/>
        </authorList>
    </citation>
    <scope>NUCLEOTIDE SEQUENCE [LARGE SCALE GENOMIC DNA]</scope>
</reference>
<gene>
    <name evidence="2" type="ORF">UW84_C0007G0012</name>
</gene>
<proteinExistence type="predicted"/>
<feature type="domain" description="Phospholipid/glycerol acyltransferase" evidence="1">
    <location>
        <begin position="74"/>
        <end position="236"/>
    </location>
</feature>
<dbReference type="GO" id="GO:0016746">
    <property type="term" value="F:acyltransferase activity"/>
    <property type="evidence" value="ECO:0007669"/>
    <property type="project" value="InterPro"/>
</dbReference>
<name>A0A0G1KSS5_9BACT</name>
<dbReference type="Proteomes" id="UP000034797">
    <property type="component" value="Unassembled WGS sequence"/>
</dbReference>
<evidence type="ECO:0000313" key="3">
    <source>
        <dbReference type="Proteomes" id="UP000034797"/>
    </source>
</evidence>
<accession>A0A0G1KSS5</accession>
<dbReference type="EMBL" id="LCJW01000007">
    <property type="protein sequence ID" value="KKT86603.1"/>
    <property type="molecule type" value="Genomic_DNA"/>
</dbReference>
<protein>
    <recommendedName>
        <fullName evidence="1">Phospholipid/glycerol acyltransferase domain-containing protein</fullName>
    </recommendedName>
</protein>
<dbReference type="InterPro" id="IPR002123">
    <property type="entry name" value="Plipid/glycerol_acylTrfase"/>
</dbReference>
<sequence length="282" mass="31307">MSVGGSDIHIYKVYVILYAMPLSPELRRLPGIAASFYRAGLLNELVTGMIKEETGRSLVEDARKLLWELETKTKVNFSGLENIPKDTGCLIVFNHPNMDVLLPAMLKLFVQIYDVNGQQVKLAMASEISLTTSNFNGKTTLPGSVQLLERFHRMYSENIISVPTAEDRKDFLGGRTSAVRKMMRALKEKNIVLMSPEGHIEKGGEISPTETYHEGSGKLAILASKMGIPTVPVAVWAEIPKEVEMVVGKPFFITTEKASLASTEAMFEIAKYLPENLRGPFR</sequence>
<organism evidence="2 3">
    <name type="scientific">Candidatus Collierbacteria bacterium GW2011_GWA2_44_99</name>
    <dbReference type="NCBI Taxonomy" id="1618380"/>
    <lineage>
        <taxon>Bacteria</taxon>
        <taxon>Candidatus Collieribacteriota</taxon>
    </lineage>
</organism>
<dbReference type="AlphaFoldDB" id="A0A0G1KSS5"/>
<evidence type="ECO:0000313" key="2">
    <source>
        <dbReference type="EMBL" id="KKT86603.1"/>
    </source>
</evidence>
<evidence type="ECO:0000259" key="1">
    <source>
        <dbReference type="Pfam" id="PF01553"/>
    </source>
</evidence>